<keyword evidence="5" id="KW-1185">Reference proteome</keyword>
<dbReference type="InterPro" id="IPR036394">
    <property type="entry name" value="Ribosomal_uL22_sf"/>
</dbReference>
<dbReference type="Pfam" id="PF08315">
    <property type="entry name" value="cwf18"/>
    <property type="match status" value="1"/>
</dbReference>
<dbReference type="SUPFAM" id="SSF54843">
    <property type="entry name" value="Ribosomal protein L22"/>
    <property type="match status" value="1"/>
</dbReference>
<dbReference type="WBParaSite" id="ACRNAN_scaffold110.g22250.t1">
    <property type="protein sequence ID" value="ACRNAN_scaffold110.g22250.t1"/>
    <property type="gene ID" value="ACRNAN_scaffold110.g22250"/>
</dbReference>
<dbReference type="GO" id="GO:0005684">
    <property type="term" value="C:U2-type spliceosomal complex"/>
    <property type="evidence" value="ECO:0007669"/>
    <property type="project" value="TreeGrafter"/>
</dbReference>
<dbReference type="GO" id="GO:0071014">
    <property type="term" value="C:post-mRNA release spliceosomal complex"/>
    <property type="evidence" value="ECO:0007669"/>
    <property type="project" value="TreeGrafter"/>
</dbReference>
<dbReference type="GO" id="GO:0006412">
    <property type="term" value="P:translation"/>
    <property type="evidence" value="ECO:0007669"/>
    <property type="project" value="InterPro"/>
</dbReference>
<dbReference type="GO" id="GO:0005840">
    <property type="term" value="C:ribosome"/>
    <property type="evidence" value="ECO:0007669"/>
    <property type="project" value="UniProtKB-KW"/>
</dbReference>
<dbReference type="GO" id="GO:0003735">
    <property type="term" value="F:structural constituent of ribosome"/>
    <property type="evidence" value="ECO:0007669"/>
    <property type="project" value="InterPro"/>
</dbReference>
<reference evidence="6" key="1">
    <citation type="submission" date="2022-11" db="UniProtKB">
        <authorList>
            <consortium name="WormBaseParasite"/>
        </authorList>
    </citation>
    <scope>IDENTIFICATION</scope>
</reference>
<sequence>MFCLQLKQRLFSCSALPRLISACSASTSNKDKLPSKVGQVKKNSDEIWKERGKLALPKLQRDEDQIPPKRYWVEDWKLETEDEKYSPLKEYGTNTKKWDYYSKVIWPPNYVVPETGLPKAREVFHYVNSIHYSPKRMWYICQFIRRMNVDEAIKQLMFKKNKGTIIMSGLLKEAKKLAKDKFYISNPSNMFVAEAFPIQKFIVKGMRRHAHDRMAKRRFRYIDVFVRLEEGSPPDYKGREKLLNVNIVYLVFLMDDGQEPQQLSELEQNALNRKRRLRQFRSQLQEEEAPRPNDGQEDESVGMFVTFRSYKPIDIKVPKEIEVKKEEEEHKQMFLIEEKIQSQLEDALDSTVKETVDVTTLAPRKIDWDLKRAIQDKMAILERRTQKAYAQLIRERLESGNTDLLASAVNSAARVDEYQDEE</sequence>
<dbReference type="AlphaFoldDB" id="A0A914CJ40"/>
<evidence type="ECO:0000313" key="5">
    <source>
        <dbReference type="Proteomes" id="UP000887540"/>
    </source>
</evidence>
<name>A0A914CJ40_9BILA</name>
<evidence type="ECO:0000256" key="4">
    <source>
        <dbReference type="RuleBase" id="RU004005"/>
    </source>
</evidence>
<comment type="similarity">
    <text evidence="1 4">Belongs to the universal ribosomal protein uL22 family.</text>
</comment>
<evidence type="ECO:0000256" key="3">
    <source>
        <dbReference type="ARBA" id="ARBA00023274"/>
    </source>
</evidence>
<keyword evidence="3 4" id="KW-0687">Ribonucleoprotein</keyword>
<dbReference type="PANTHER" id="PTHR31551">
    <property type="entry name" value="PRE-MRNA-SPLICING FACTOR CWF18"/>
    <property type="match status" value="1"/>
</dbReference>
<evidence type="ECO:0000256" key="1">
    <source>
        <dbReference type="ARBA" id="ARBA00009451"/>
    </source>
</evidence>
<keyword evidence="2 4" id="KW-0689">Ribosomal protein</keyword>
<dbReference type="InterPro" id="IPR001063">
    <property type="entry name" value="Ribosomal_uL22"/>
</dbReference>
<proteinExistence type="inferred from homology"/>
<evidence type="ECO:0000313" key="6">
    <source>
        <dbReference type="WBParaSite" id="ACRNAN_scaffold110.g22250.t1"/>
    </source>
</evidence>
<protein>
    <submittedName>
        <fullName evidence="6">39S ribosomal protein L22, mitochondrial</fullName>
    </submittedName>
</protein>
<dbReference type="Gene3D" id="3.90.470.10">
    <property type="entry name" value="Ribosomal protein L22/L17"/>
    <property type="match status" value="1"/>
</dbReference>
<organism evidence="5 6">
    <name type="scientific">Acrobeloides nanus</name>
    <dbReference type="NCBI Taxonomy" id="290746"/>
    <lineage>
        <taxon>Eukaryota</taxon>
        <taxon>Metazoa</taxon>
        <taxon>Ecdysozoa</taxon>
        <taxon>Nematoda</taxon>
        <taxon>Chromadorea</taxon>
        <taxon>Rhabditida</taxon>
        <taxon>Tylenchina</taxon>
        <taxon>Cephalobomorpha</taxon>
        <taxon>Cephaloboidea</taxon>
        <taxon>Cephalobidae</taxon>
        <taxon>Acrobeloides</taxon>
    </lineage>
</organism>
<evidence type="ECO:0000256" key="2">
    <source>
        <dbReference type="ARBA" id="ARBA00022980"/>
    </source>
</evidence>
<dbReference type="Proteomes" id="UP000887540">
    <property type="component" value="Unplaced"/>
</dbReference>
<dbReference type="PANTHER" id="PTHR31551:SF1">
    <property type="entry name" value="COILED-COIL DOMAIN-CONTAINING PROTEIN 12"/>
    <property type="match status" value="1"/>
</dbReference>
<accession>A0A914CJ40</accession>
<dbReference type="Pfam" id="PF00237">
    <property type="entry name" value="Ribosomal_L22"/>
    <property type="match status" value="1"/>
</dbReference>
<dbReference type="InterPro" id="IPR013169">
    <property type="entry name" value="mRNA_splic_Cwf18-like"/>
</dbReference>